<evidence type="ECO:0000256" key="2">
    <source>
        <dbReference type="ARBA" id="ARBA00022529"/>
    </source>
</evidence>
<evidence type="ECO:0000256" key="4">
    <source>
        <dbReference type="ARBA" id="ARBA00022821"/>
    </source>
</evidence>
<comment type="similarity">
    <text evidence="1">Belongs to the DEFL family.</text>
</comment>
<dbReference type="GO" id="GO:0031640">
    <property type="term" value="P:killing of cells of another organism"/>
    <property type="evidence" value="ECO:0007669"/>
    <property type="project" value="UniProtKB-KW"/>
</dbReference>
<proteinExistence type="inferred from homology"/>
<dbReference type="Pfam" id="PF07333">
    <property type="entry name" value="SLR1-BP"/>
    <property type="match status" value="1"/>
</dbReference>
<gene>
    <name evidence="7" type="ORF">COLO4_16004</name>
</gene>
<dbReference type="Proteomes" id="UP000187203">
    <property type="component" value="Unassembled WGS sequence"/>
</dbReference>
<keyword evidence="2" id="KW-0929">Antimicrobial</keyword>
<comment type="caution">
    <text evidence="7">The sequence shown here is derived from an EMBL/GenBank/DDBJ whole genome shotgun (WGS) entry which is preliminary data.</text>
</comment>
<dbReference type="PANTHER" id="PTHR33830:SF21">
    <property type="entry name" value="DEFENSIN-LIKE PROTEIN 165-RELATED"/>
    <property type="match status" value="1"/>
</dbReference>
<keyword evidence="6" id="KW-0732">Signal</keyword>
<keyword evidence="3" id="KW-0295">Fungicide</keyword>
<sequence>MARFSATHFAILALLLAVLAMVPLIDAQKRCEEILNPTSCDLATCREQCFKKHNSNGGQCVVNGGTPAKLTFGCLCVFDCPAAA</sequence>
<evidence type="ECO:0000313" key="7">
    <source>
        <dbReference type="EMBL" id="OMO95284.1"/>
    </source>
</evidence>
<dbReference type="AlphaFoldDB" id="A0A1R3JKF1"/>
<feature type="chain" id="PRO_5013226767" evidence="6">
    <location>
        <begin position="28"/>
        <end position="84"/>
    </location>
</feature>
<keyword evidence="8" id="KW-1185">Reference proteome</keyword>
<reference evidence="8" key="1">
    <citation type="submission" date="2013-09" db="EMBL/GenBank/DDBJ databases">
        <title>Corchorus olitorius genome sequencing.</title>
        <authorList>
            <person name="Alam M."/>
            <person name="Haque M.S."/>
            <person name="Islam M.S."/>
            <person name="Emdad E.M."/>
            <person name="Islam M.M."/>
            <person name="Ahmed B."/>
            <person name="Halim A."/>
            <person name="Hossen Q.M.M."/>
            <person name="Hossain M.Z."/>
            <person name="Ahmed R."/>
            <person name="Khan M.M."/>
            <person name="Islam R."/>
            <person name="Rashid M.M."/>
            <person name="Khan S.A."/>
            <person name="Rahman M.S."/>
            <person name="Alam M."/>
            <person name="Yahiya A.S."/>
            <person name="Khan M.S."/>
            <person name="Azam M.S."/>
            <person name="Haque T."/>
            <person name="Lashkar M.Z.H."/>
            <person name="Akhand A.I."/>
            <person name="Morshed G."/>
            <person name="Roy S."/>
            <person name="Uddin K.S."/>
            <person name="Rabeya T."/>
            <person name="Hossain A.S."/>
            <person name="Chowdhury A."/>
            <person name="Snigdha A.R."/>
            <person name="Mortoza M.S."/>
            <person name="Matin S.A."/>
            <person name="Hoque S.M.E."/>
            <person name="Islam M.K."/>
            <person name="Roy D.K."/>
            <person name="Haider R."/>
            <person name="Moosa M.M."/>
            <person name="Elias S.M."/>
            <person name="Hasan A.M."/>
            <person name="Jahan S."/>
            <person name="Shafiuddin M."/>
            <person name="Mahmood N."/>
            <person name="Shommy N.S."/>
        </authorList>
    </citation>
    <scope>NUCLEOTIDE SEQUENCE [LARGE SCALE GENOMIC DNA]</scope>
    <source>
        <strain evidence="8">cv. O-4</strain>
    </source>
</reference>
<dbReference type="PANTHER" id="PTHR33830">
    <property type="entry name" value="DEFENSIN-LIKE PROTEIN 184-RELATED"/>
    <property type="match status" value="1"/>
</dbReference>
<accession>A0A1R3JKF1</accession>
<protein>
    <submittedName>
        <fullName evidence="7">S locus-related glycoprotein 1 binding pollen coat</fullName>
    </submittedName>
</protein>
<dbReference type="GO" id="GO:0050832">
    <property type="term" value="P:defense response to fungus"/>
    <property type="evidence" value="ECO:0007669"/>
    <property type="project" value="UniProtKB-KW"/>
</dbReference>
<evidence type="ECO:0000256" key="6">
    <source>
        <dbReference type="SAM" id="SignalP"/>
    </source>
</evidence>
<dbReference type="InterPro" id="IPR010851">
    <property type="entry name" value="DEFL"/>
</dbReference>
<dbReference type="EMBL" id="AWUE01015854">
    <property type="protein sequence ID" value="OMO95284.1"/>
    <property type="molecule type" value="Genomic_DNA"/>
</dbReference>
<evidence type="ECO:0000256" key="3">
    <source>
        <dbReference type="ARBA" id="ARBA00022577"/>
    </source>
</evidence>
<evidence type="ECO:0000256" key="5">
    <source>
        <dbReference type="ARBA" id="ARBA00023157"/>
    </source>
</evidence>
<feature type="signal peptide" evidence="6">
    <location>
        <begin position="1"/>
        <end position="27"/>
    </location>
</feature>
<name>A0A1R3JKF1_9ROSI</name>
<dbReference type="OrthoDB" id="1869961at2759"/>
<keyword evidence="5" id="KW-1015">Disulfide bond</keyword>
<evidence type="ECO:0000256" key="1">
    <source>
        <dbReference type="ARBA" id="ARBA00006722"/>
    </source>
</evidence>
<evidence type="ECO:0000313" key="8">
    <source>
        <dbReference type="Proteomes" id="UP000187203"/>
    </source>
</evidence>
<organism evidence="7 8">
    <name type="scientific">Corchorus olitorius</name>
    <dbReference type="NCBI Taxonomy" id="93759"/>
    <lineage>
        <taxon>Eukaryota</taxon>
        <taxon>Viridiplantae</taxon>
        <taxon>Streptophyta</taxon>
        <taxon>Embryophyta</taxon>
        <taxon>Tracheophyta</taxon>
        <taxon>Spermatophyta</taxon>
        <taxon>Magnoliopsida</taxon>
        <taxon>eudicotyledons</taxon>
        <taxon>Gunneridae</taxon>
        <taxon>Pentapetalae</taxon>
        <taxon>rosids</taxon>
        <taxon>malvids</taxon>
        <taxon>Malvales</taxon>
        <taxon>Malvaceae</taxon>
        <taxon>Grewioideae</taxon>
        <taxon>Apeibeae</taxon>
        <taxon>Corchorus</taxon>
    </lineage>
</organism>
<keyword evidence="4" id="KW-0611">Plant defense</keyword>